<dbReference type="InterPro" id="IPR005302">
    <property type="entry name" value="MoCF_Sase_C"/>
</dbReference>
<sequence length="203" mass="22393">MNDQMMQDVFPRPEIVPATRLKGHIRWLGLGDGEGLRSRPVDWLELDFAGAVGDKHTGHTRDAGAREPWYPRGSAMGNWRQLTLISTEELDAVRQAMDLPRLDASWIGANAVVAGIPHFTFLPVGTRLFFESGAVILVMGQNAPCRFAGREIANEYPDREGLDLLFVKAAGRLRGVVAVVERAGVVEANAAFEARLPEQWVYA</sequence>
<dbReference type="Gene3D" id="2.40.33.20">
    <property type="entry name" value="PK beta-barrel domain-like"/>
    <property type="match status" value="1"/>
</dbReference>
<dbReference type="Proteomes" id="UP000223606">
    <property type="component" value="Chromosome 1"/>
</dbReference>
<dbReference type="GO" id="GO:0003824">
    <property type="term" value="F:catalytic activity"/>
    <property type="evidence" value="ECO:0007669"/>
    <property type="project" value="InterPro"/>
</dbReference>
<evidence type="ECO:0000313" key="2">
    <source>
        <dbReference type="EMBL" id="SON57727.1"/>
    </source>
</evidence>
<dbReference type="PANTHER" id="PTHR36930:SF1">
    <property type="entry name" value="MOSC DOMAIN-CONTAINING PROTEIN"/>
    <property type="match status" value="1"/>
</dbReference>
<proteinExistence type="predicted"/>
<dbReference type="AlphaFoldDB" id="A0A2C9DBQ0"/>
<dbReference type="GO" id="GO:0030170">
    <property type="term" value="F:pyridoxal phosphate binding"/>
    <property type="evidence" value="ECO:0007669"/>
    <property type="project" value="InterPro"/>
</dbReference>
<dbReference type="SUPFAM" id="SSF50800">
    <property type="entry name" value="PK beta-barrel domain-like"/>
    <property type="match status" value="1"/>
</dbReference>
<dbReference type="InterPro" id="IPR052716">
    <property type="entry name" value="MOSC_domain"/>
</dbReference>
<dbReference type="EMBL" id="LT960614">
    <property type="protein sequence ID" value="SON57727.1"/>
    <property type="molecule type" value="Genomic_DNA"/>
</dbReference>
<dbReference type="InterPro" id="IPR011037">
    <property type="entry name" value="Pyrv_Knase-like_insert_dom_sf"/>
</dbReference>
<evidence type="ECO:0000259" key="1">
    <source>
        <dbReference type="PROSITE" id="PS51340"/>
    </source>
</evidence>
<dbReference type="Pfam" id="PF03473">
    <property type="entry name" value="MOSC"/>
    <property type="match status" value="1"/>
</dbReference>
<organism evidence="2 3">
    <name type="scientific">Hartmannibacter diazotrophicus</name>
    <dbReference type="NCBI Taxonomy" id="1482074"/>
    <lineage>
        <taxon>Bacteria</taxon>
        <taxon>Pseudomonadati</taxon>
        <taxon>Pseudomonadota</taxon>
        <taxon>Alphaproteobacteria</taxon>
        <taxon>Hyphomicrobiales</taxon>
        <taxon>Pleomorphomonadaceae</taxon>
        <taxon>Hartmannibacter</taxon>
    </lineage>
</organism>
<keyword evidence="3" id="KW-1185">Reference proteome</keyword>
<protein>
    <submittedName>
        <fullName evidence="2">Putative metal-sulfur cluster biosynthesis proteins YuaD</fullName>
    </submittedName>
</protein>
<dbReference type="KEGG" id="hdi:HDIA_4186"/>
<dbReference type="PANTHER" id="PTHR36930">
    <property type="entry name" value="METAL-SULFUR CLUSTER BIOSYNTHESIS PROTEINS YUAD-RELATED"/>
    <property type="match status" value="1"/>
</dbReference>
<name>A0A2C9DBQ0_9HYPH</name>
<feature type="domain" description="MOSC" evidence="1">
    <location>
        <begin position="36"/>
        <end position="195"/>
    </location>
</feature>
<reference evidence="3" key="1">
    <citation type="submission" date="2017-09" db="EMBL/GenBank/DDBJ databases">
        <title>Genome sequence of Nannocystis excedens DSM 71.</title>
        <authorList>
            <person name="Blom J."/>
        </authorList>
    </citation>
    <scope>NUCLEOTIDE SEQUENCE [LARGE SCALE GENOMIC DNA]</scope>
    <source>
        <strain evidence="3">type strain: E19</strain>
    </source>
</reference>
<accession>A0A2C9DBQ0</accession>
<evidence type="ECO:0000313" key="3">
    <source>
        <dbReference type="Proteomes" id="UP000223606"/>
    </source>
</evidence>
<dbReference type="PROSITE" id="PS51340">
    <property type="entry name" value="MOSC"/>
    <property type="match status" value="1"/>
</dbReference>
<dbReference type="RefSeq" id="WP_245884015.1">
    <property type="nucleotide sequence ID" value="NZ_LT960614.1"/>
</dbReference>
<gene>
    <name evidence="2" type="primary">yuaD</name>
    <name evidence="2" type="ORF">HDIA_4186</name>
</gene>
<dbReference type="GO" id="GO:0030151">
    <property type="term" value="F:molybdenum ion binding"/>
    <property type="evidence" value="ECO:0007669"/>
    <property type="project" value="InterPro"/>
</dbReference>